<protein>
    <recommendedName>
        <fullName evidence="4">Lipoprotein</fullName>
    </recommendedName>
</protein>
<evidence type="ECO:0000313" key="2">
    <source>
        <dbReference type="EMBL" id="OEH86997.1"/>
    </source>
</evidence>
<keyword evidence="3" id="KW-1185">Reference proteome</keyword>
<organism evidence="2 3">
    <name type="scientific">Desulfuribacillus stibiiarsenatis</name>
    <dbReference type="NCBI Taxonomy" id="1390249"/>
    <lineage>
        <taxon>Bacteria</taxon>
        <taxon>Bacillati</taxon>
        <taxon>Bacillota</taxon>
        <taxon>Desulfuribacillia</taxon>
        <taxon>Desulfuribacillales</taxon>
        <taxon>Desulfuribacillaceae</taxon>
        <taxon>Desulfuribacillus</taxon>
    </lineage>
</organism>
<gene>
    <name evidence="2" type="ORF">BHU72_01705</name>
</gene>
<comment type="caution">
    <text evidence="2">The sequence shown here is derived from an EMBL/GenBank/DDBJ whole genome shotgun (WGS) entry which is preliminary data.</text>
</comment>
<name>A0A1E5LA51_9FIRM</name>
<feature type="chain" id="PRO_5038729545" description="Lipoprotein" evidence="1">
    <location>
        <begin position="22"/>
        <end position="175"/>
    </location>
</feature>
<dbReference type="PROSITE" id="PS51257">
    <property type="entry name" value="PROKAR_LIPOPROTEIN"/>
    <property type="match status" value="1"/>
</dbReference>
<sequence length="175" mass="20628">MKKFKNSFIMISLLLILLVLASCQNSMIQEPAIKIFYDSEELKPIYYGDRNNKDKEDIEDVIKNVMVGKRFLDLPKIYFGEKIEIEALNFKTTEFEIYYYIVDERGNIVSDYDINPLILTSIEDGNPEFIFEKREDLEKYYNYMVEDKSIYCLLIRSKINKSSFAFATLVLGQSR</sequence>
<feature type="signal peptide" evidence="1">
    <location>
        <begin position="1"/>
        <end position="21"/>
    </location>
</feature>
<evidence type="ECO:0000313" key="3">
    <source>
        <dbReference type="Proteomes" id="UP000095255"/>
    </source>
</evidence>
<dbReference type="RefSeq" id="WP_069700875.1">
    <property type="nucleotide sequence ID" value="NZ_MJAT01000001.1"/>
</dbReference>
<dbReference type="EMBL" id="MJAT01000001">
    <property type="protein sequence ID" value="OEH86997.1"/>
    <property type="molecule type" value="Genomic_DNA"/>
</dbReference>
<dbReference type="AlphaFoldDB" id="A0A1E5LA51"/>
<keyword evidence="1" id="KW-0732">Signal</keyword>
<dbReference type="STRING" id="1390249.BHU72_01705"/>
<evidence type="ECO:0008006" key="4">
    <source>
        <dbReference type="Google" id="ProtNLM"/>
    </source>
</evidence>
<reference evidence="2 3" key="1">
    <citation type="submission" date="2016-09" db="EMBL/GenBank/DDBJ databases">
        <title>Desulfuribacillus arsenicus sp. nov., an obligately anaerobic, dissimilatory arsenic- and antimonate-reducing bacterium isolated from anoxic sediments.</title>
        <authorList>
            <person name="Abin C.A."/>
            <person name="Hollibaugh J.T."/>
        </authorList>
    </citation>
    <scope>NUCLEOTIDE SEQUENCE [LARGE SCALE GENOMIC DNA]</scope>
    <source>
        <strain evidence="2 3">MLFW-2</strain>
    </source>
</reference>
<accession>A0A1E5LA51</accession>
<dbReference type="Proteomes" id="UP000095255">
    <property type="component" value="Unassembled WGS sequence"/>
</dbReference>
<proteinExistence type="predicted"/>
<evidence type="ECO:0000256" key="1">
    <source>
        <dbReference type="SAM" id="SignalP"/>
    </source>
</evidence>
<dbReference type="OrthoDB" id="2968625at2"/>